<name>A0ABT0ET00_9PSED</name>
<dbReference type="Proteomes" id="UP001299876">
    <property type="component" value="Unassembled WGS sequence"/>
</dbReference>
<dbReference type="InterPro" id="IPR036291">
    <property type="entry name" value="NAD(P)-bd_dom_sf"/>
</dbReference>
<evidence type="ECO:0000313" key="2">
    <source>
        <dbReference type="Proteomes" id="UP001299876"/>
    </source>
</evidence>
<evidence type="ECO:0000313" key="1">
    <source>
        <dbReference type="EMBL" id="MCK1788867.1"/>
    </source>
</evidence>
<organism evidence="1 2">
    <name type="scientific">Pseudomonas violetae</name>
    <dbReference type="NCBI Taxonomy" id="2915813"/>
    <lineage>
        <taxon>Bacteria</taxon>
        <taxon>Pseudomonadati</taxon>
        <taxon>Pseudomonadota</taxon>
        <taxon>Gammaproteobacteria</taxon>
        <taxon>Pseudomonadales</taxon>
        <taxon>Pseudomonadaceae</taxon>
        <taxon>Pseudomonas</taxon>
    </lineage>
</organism>
<proteinExistence type="predicted"/>
<sequence length="68" mass="7401">MQITLEGQRVFITAGGAGMRRATALTLNKLGAKEFTCDVDEKALSTFPDGITTIGLRRFEPECGRCHV</sequence>
<comment type="caution">
    <text evidence="1">The sequence shown here is derived from an EMBL/GenBank/DDBJ whole genome shotgun (WGS) entry which is preliminary data.</text>
</comment>
<protein>
    <recommendedName>
        <fullName evidence="3">Short chain dehydrogenase</fullName>
    </recommendedName>
</protein>
<dbReference type="SUPFAM" id="SSF51735">
    <property type="entry name" value="NAD(P)-binding Rossmann-fold domains"/>
    <property type="match status" value="1"/>
</dbReference>
<dbReference type="RefSeq" id="WP_247286283.1">
    <property type="nucleotide sequence ID" value="NZ_JAKNRW010000001.1"/>
</dbReference>
<evidence type="ECO:0008006" key="3">
    <source>
        <dbReference type="Google" id="ProtNLM"/>
    </source>
</evidence>
<gene>
    <name evidence="1" type="ORF">L9059_01420</name>
</gene>
<keyword evidence="2" id="KW-1185">Reference proteome</keyword>
<accession>A0ABT0ET00</accession>
<dbReference type="EMBL" id="JAKNRW010000001">
    <property type="protein sequence ID" value="MCK1788867.1"/>
    <property type="molecule type" value="Genomic_DNA"/>
</dbReference>
<reference evidence="1 2" key="1">
    <citation type="submission" date="2022-02" db="EMBL/GenBank/DDBJ databases">
        <title>Comparative genomics of the first Antarctic Pseudomonas spp. capable of biotransforming 2,4,6-Trinitrotoluene.</title>
        <authorList>
            <person name="Cabrera M.A."/>
            <person name="Marquez S.L."/>
            <person name="Perez-Donoso J.M."/>
        </authorList>
    </citation>
    <scope>NUCLEOTIDE SEQUENCE [LARGE SCALE GENOMIC DNA]</scope>
    <source>
        <strain evidence="1 2">TNT19</strain>
    </source>
</reference>